<feature type="compositionally biased region" description="Basic and acidic residues" evidence="6">
    <location>
        <begin position="584"/>
        <end position="594"/>
    </location>
</feature>
<feature type="region of interest" description="Disordered" evidence="6">
    <location>
        <begin position="330"/>
        <end position="351"/>
    </location>
</feature>
<dbReference type="eggNOG" id="KOG0779">
    <property type="taxonomic scope" value="Eukaryota"/>
</dbReference>
<dbReference type="InterPro" id="IPR038765">
    <property type="entry name" value="Papain-like_cys_pep_sf"/>
</dbReference>
<dbReference type="GO" id="GO:0005634">
    <property type="term" value="C:nucleus"/>
    <property type="evidence" value="ECO:0007669"/>
    <property type="project" value="EnsemblFungi"/>
</dbReference>
<feature type="compositionally biased region" description="Polar residues" evidence="6">
    <location>
        <begin position="837"/>
        <end position="855"/>
    </location>
</feature>
<dbReference type="STRING" id="1071378.G0W3P8"/>
<feature type="region of interest" description="Disordered" evidence="6">
    <location>
        <begin position="830"/>
        <end position="948"/>
    </location>
</feature>
<reference evidence="8 9" key="1">
    <citation type="journal article" date="2011" name="Proc. Natl. Acad. Sci. U.S.A.">
        <title>Evolutionary erosion of yeast sex chromosomes by mating-type switching accidents.</title>
        <authorList>
            <person name="Gordon J.L."/>
            <person name="Armisen D."/>
            <person name="Proux-Wera E."/>
            <person name="Oheigeartaigh S.S."/>
            <person name="Byrne K.P."/>
            <person name="Wolfe K.H."/>
        </authorList>
    </citation>
    <scope>NUCLEOTIDE SEQUENCE [LARGE SCALE GENOMIC DNA]</scope>
    <source>
        <strain evidence="9">ATCC 10597 / BCRC 20456 / CBS 421 / NBRC 0211 / NRRL Y-12639</strain>
    </source>
</reference>
<name>G0W3P8_NAUDC</name>
<feature type="compositionally biased region" description="Basic and acidic residues" evidence="6">
    <location>
        <begin position="799"/>
        <end position="815"/>
    </location>
</feature>
<keyword evidence="5" id="KW-0378">Hydrolase</keyword>
<proteinExistence type="inferred from homology"/>
<keyword evidence="4" id="KW-0833">Ubl conjugation pathway</keyword>
<dbReference type="KEGG" id="ndi:NDAI_0A02780"/>
<evidence type="ECO:0000256" key="2">
    <source>
        <dbReference type="ARBA" id="ARBA00022553"/>
    </source>
</evidence>
<dbReference type="HOGENOM" id="CLU_008911_0_0_1"/>
<dbReference type="MEROPS" id="C48.005"/>
<dbReference type="GO" id="GO:0016929">
    <property type="term" value="F:deSUMOylase activity"/>
    <property type="evidence" value="ECO:0007669"/>
    <property type="project" value="EnsemblFungi"/>
</dbReference>
<dbReference type="SUPFAM" id="SSF54001">
    <property type="entry name" value="Cysteine proteinases"/>
    <property type="match status" value="1"/>
</dbReference>
<feature type="compositionally biased region" description="Low complexity" evidence="6">
    <location>
        <begin position="340"/>
        <end position="350"/>
    </location>
</feature>
<keyword evidence="3" id="KW-0645">Protease</keyword>
<dbReference type="GO" id="GO:0007094">
    <property type="term" value="P:mitotic spindle assembly checkpoint signaling"/>
    <property type="evidence" value="ECO:0007669"/>
    <property type="project" value="EnsemblFungi"/>
</dbReference>
<dbReference type="InterPro" id="IPR003653">
    <property type="entry name" value="Peptidase_C48_C"/>
</dbReference>
<dbReference type="PANTHER" id="PTHR46896:SF3">
    <property type="entry name" value="FI06413P-RELATED"/>
    <property type="match status" value="1"/>
</dbReference>
<feature type="compositionally biased region" description="Polar residues" evidence="6">
    <location>
        <begin position="542"/>
        <end position="554"/>
    </location>
</feature>
<dbReference type="GO" id="GO:0005737">
    <property type="term" value="C:cytoplasm"/>
    <property type="evidence" value="ECO:0007669"/>
    <property type="project" value="TreeGrafter"/>
</dbReference>
<dbReference type="GO" id="GO:0016926">
    <property type="term" value="P:protein desumoylation"/>
    <property type="evidence" value="ECO:0007669"/>
    <property type="project" value="EnsemblFungi"/>
</dbReference>
<dbReference type="GO" id="GO:0003711">
    <property type="term" value="F:transcription elongation factor activity"/>
    <property type="evidence" value="ECO:0007669"/>
    <property type="project" value="EnsemblFungi"/>
</dbReference>
<dbReference type="OMA" id="FKPSLCY"/>
<organism evidence="8 9">
    <name type="scientific">Naumovozyma dairenensis (strain ATCC 10597 / BCRC 20456 / CBS 421 / NBRC 0211 / NRRL Y-12639)</name>
    <name type="common">Saccharomyces dairenensis</name>
    <dbReference type="NCBI Taxonomy" id="1071378"/>
    <lineage>
        <taxon>Eukaryota</taxon>
        <taxon>Fungi</taxon>
        <taxon>Dikarya</taxon>
        <taxon>Ascomycota</taxon>
        <taxon>Saccharomycotina</taxon>
        <taxon>Saccharomycetes</taxon>
        <taxon>Saccharomycetales</taxon>
        <taxon>Saccharomycetaceae</taxon>
        <taxon>Naumovozyma</taxon>
    </lineage>
</organism>
<evidence type="ECO:0000259" key="7">
    <source>
        <dbReference type="PROSITE" id="PS50600"/>
    </source>
</evidence>
<evidence type="ECO:0000256" key="3">
    <source>
        <dbReference type="ARBA" id="ARBA00022670"/>
    </source>
</evidence>
<evidence type="ECO:0000313" key="8">
    <source>
        <dbReference type="EMBL" id="CCD22436.1"/>
    </source>
</evidence>
<dbReference type="GO" id="GO:0000785">
    <property type="term" value="C:chromatin"/>
    <property type="evidence" value="ECO:0007669"/>
    <property type="project" value="EnsemblFungi"/>
</dbReference>
<evidence type="ECO:0000256" key="5">
    <source>
        <dbReference type="ARBA" id="ARBA00022801"/>
    </source>
</evidence>
<feature type="compositionally biased region" description="Polar residues" evidence="6">
    <location>
        <begin position="885"/>
        <end position="895"/>
    </location>
</feature>
<comment type="similarity">
    <text evidence="1">Belongs to the peptidase C48 family.</text>
</comment>
<dbReference type="GeneID" id="11495521"/>
<dbReference type="GO" id="GO:0070139">
    <property type="term" value="F:SUMO-specific endopeptidase activity"/>
    <property type="evidence" value="ECO:0007669"/>
    <property type="project" value="TreeGrafter"/>
</dbReference>
<dbReference type="Proteomes" id="UP000000689">
    <property type="component" value="Chromosome 1"/>
</dbReference>
<dbReference type="GO" id="GO:0006276">
    <property type="term" value="P:plasmid maintenance"/>
    <property type="evidence" value="ECO:0007669"/>
    <property type="project" value="EnsemblFungi"/>
</dbReference>
<feature type="compositionally biased region" description="Basic and acidic residues" evidence="6">
    <location>
        <begin position="935"/>
        <end position="946"/>
    </location>
</feature>
<accession>G0W3P8</accession>
<keyword evidence="9" id="KW-1185">Reference proteome</keyword>
<dbReference type="Pfam" id="PF02902">
    <property type="entry name" value="Peptidase_C48"/>
    <property type="match status" value="1"/>
</dbReference>
<feature type="compositionally biased region" description="Low complexity" evidence="6">
    <location>
        <begin position="924"/>
        <end position="934"/>
    </location>
</feature>
<evidence type="ECO:0000256" key="1">
    <source>
        <dbReference type="ARBA" id="ARBA00005234"/>
    </source>
</evidence>
<dbReference type="EMBL" id="HE580267">
    <property type="protein sequence ID" value="CCD22436.1"/>
    <property type="molecule type" value="Genomic_DNA"/>
</dbReference>
<feature type="compositionally biased region" description="Basic residues" evidence="6">
    <location>
        <begin position="9"/>
        <end position="18"/>
    </location>
</feature>
<dbReference type="GO" id="GO:0030261">
    <property type="term" value="P:chromosome condensation"/>
    <property type="evidence" value="ECO:0007669"/>
    <property type="project" value="EnsemblFungi"/>
</dbReference>
<evidence type="ECO:0000256" key="6">
    <source>
        <dbReference type="SAM" id="MobiDB-lite"/>
    </source>
</evidence>
<evidence type="ECO:0000256" key="4">
    <source>
        <dbReference type="ARBA" id="ARBA00022786"/>
    </source>
</evidence>
<keyword evidence="2" id="KW-0597">Phosphoprotein</keyword>
<dbReference type="RefSeq" id="XP_003667679.1">
    <property type="nucleotide sequence ID" value="XM_003667631.1"/>
</dbReference>
<dbReference type="InterPro" id="IPR051947">
    <property type="entry name" value="Sentrin-specific_protease"/>
</dbReference>
<protein>
    <recommendedName>
        <fullName evidence="7">Ubiquitin-like protease family profile domain-containing protein</fullName>
    </recommendedName>
</protein>
<feature type="region of interest" description="Disordered" evidence="6">
    <location>
        <begin position="790"/>
        <end position="818"/>
    </location>
</feature>
<feature type="domain" description="Ubiquitin-like protease family profile" evidence="7">
    <location>
        <begin position="407"/>
        <end position="676"/>
    </location>
</feature>
<sequence>MMESQQASKKTKKPKRRQGAFVPVDNLSSPRSIDIPSTPLRNTAYTNKRRDPKVIEDINNSSKHFLPIPDESVRSISKSPLQNVNVISDEEFEPIHDHTPLKKQRTSLSKKSIGLLLSSPRDAASSKNMNNNSIISIAFNISGTLTSFDVKGKSQSQDKMIMKFTSNRQGKGPRISFIFNGFEIRRGDLDLIRDCKEVIFDENNSCLGTILKSKRTLLASRTGTIVETKCLLWANNGDISDNKIKKIYEILSQNDRIHVTRKSKKRDLTNYLIVEGKEETNFKLAEETLKNAFQSRPKTGNFLKKPLNSLTRRSTSKGLSNFSASHQIKIPRNDTQGGISSSSFYSNSSNSHKEEWSSGLQSLRKSTRKTKNSEKTALALEDIGSEYEVPETFKPSLCYKFDDATSYTITEQDFKCLYNKDWINDTILDFFTKYFIEQSIKAGTLNKNDVSIMSSFFYTKLISDPSNYYGNVKKWVSNSKLFEKKFVVVPINMNYHWFGCIITNLDHLLRYYKYKDEKGKEAHRGDTDVNIPGNEKCKTVKDTVSSDSVTTEQGDNAPDTTPRESVSKNQNEPEESSNISNNSKLEETNTEEEKLNTIQEDISEDMPIVQILTYDSLRQSHTREIDAIKEFIIGYAEDKYNITLDKANIKMKTCLVPQQPNMSDCGVHVILNTKKFFENPTDTWSMWRTSKLRNKNSSKEINTYFEKSTRGQARKKLRNILLALQADYVDYLKGNNIYPKTSDDDISDNSNEDIEIIENYEDYRKESEEQGTKEKDENAVEQLKPLADALKSEPPSPELNRHEQEEGQLAEKHGMDSNNIAEKNYQDTGMEADTENGFDSINAQSDPSDSAMNDTSPERVQYRIVRTASESLSPPRISTRKFLESSPSKKNTSGDEQGVKSKYFGNSVLKSRSLEFDPHQMNTSSSSLSNVSDASPDKALKEKRDISSPMLRTKVVSPSPETSQNIIISDVEDNNDDVNLLGNGKTEHLDNFEQVRADLAKELADDDEEGENDFMLDFNTETNDKQLPKKVYGHRHGVPLAAKTAFFEGSNNSLSQEITPSAEIHTISLDEEE</sequence>
<feature type="region of interest" description="Disordered" evidence="6">
    <location>
        <begin position="1"/>
        <end position="54"/>
    </location>
</feature>
<dbReference type="AlphaFoldDB" id="G0W3P8"/>
<dbReference type="OrthoDB" id="442460at2759"/>
<dbReference type="GO" id="GO:0006508">
    <property type="term" value="P:proteolysis"/>
    <property type="evidence" value="ECO:0007669"/>
    <property type="project" value="UniProtKB-KW"/>
</dbReference>
<dbReference type="PROSITE" id="PS50600">
    <property type="entry name" value="ULP_PROTEASE"/>
    <property type="match status" value="1"/>
</dbReference>
<gene>
    <name evidence="8" type="primary">NDAI0A02780</name>
    <name evidence="8" type="ordered locus">NDAI_0A02780</name>
</gene>
<evidence type="ECO:0000313" key="9">
    <source>
        <dbReference type="Proteomes" id="UP000000689"/>
    </source>
</evidence>
<dbReference type="Gene3D" id="3.40.395.10">
    <property type="entry name" value="Adenoviral Proteinase, Chain A"/>
    <property type="match status" value="1"/>
</dbReference>
<dbReference type="PANTHER" id="PTHR46896">
    <property type="entry name" value="SENTRIN-SPECIFIC PROTEASE"/>
    <property type="match status" value="1"/>
</dbReference>
<feature type="region of interest" description="Disordered" evidence="6">
    <location>
        <begin position="540"/>
        <end position="594"/>
    </location>
</feature>